<dbReference type="InterPro" id="IPR032675">
    <property type="entry name" value="LRR_dom_sf"/>
</dbReference>
<feature type="domain" description="F-box/LRR-repeat protein 15-like leucin rich repeat" evidence="1">
    <location>
        <begin position="298"/>
        <end position="412"/>
    </location>
</feature>
<sequence>MKKPPKPDYEILAKQQHTAALYQTKVDEVVEAFKKLRLNLNNKIEQELEDEKFKESRPCRIGCVANSSSNSKYYVGALAHVAYYTRAVDRDVVFRHYLLGTRDRAHTADRLFELSATRFTRALAYSPEDNTMLASYATNICSALKYDLDHRTSQEMYKLKVCRALSVFRTRENALGCAEILRNIPRDVSDLFREAYCCVNGLDPTYWTLDPGDTSKITLLQLSTMPLDFFLSGNSKQSSLKGLLIDEIKIFADIIRRVVAVYPTHYGDGLTDLKWLIDLETPIAGEDGRRFDLSCVPDITHHDLNIITSSIRSALAFNLAGCMKVIDKGVCLIAVRCTGIEDLNFSGLAHLTDASIIALAKTCRNLKSLIINQCGLITDTSIEVLEQCMNLRELSLNECGKLTDDSLLVIARAHPRLTRLEVSFCIQFGDFETFAKLSNAV</sequence>
<dbReference type="SUPFAM" id="SSF52047">
    <property type="entry name" value="RNI-like"/>
    <property type="match status" value="1"/>
</dbReference>
<dbReference type="EMBL" id="JNBS01004952">
    <property type="protein sequence ID" value="OQR81567.1"/>
    <property type="molecule type" value="Genomic_DNA"/>
</dbReference>
<dbReference type="Gene3D" id="3.80.10.10">
    <property type="entry name" value="Ribonuclease Inhibitor"/>
    <property type="match status" value="1"/>
</dbReference>
<keyword evidence="3" id="KW-1185">Reference proteome</keyword>
<dbReference type="Proteomes" id="UP000243217">
    <property type="component" value="Unassembled WGS sequence"/>
</dbReference>
<feature type="non-terminal residue" evidence="2">
    <location>
        <position position="441"/>
    </location>
</feature>
<name>A0A1V9Y768_9STRA</name>
<dbReference type="InterPro" id="IPR057207">
    <property type="entry name" value="FBXL15_LRR"/>
</dbReference>
<dbReference type="SMART" id="SM00367">
    <property type="entry name" value="LRR_CC"/>
    <property type="match status" value="4"/>
</dbReference>
<dbReference type="GO" id="GO:0031146">
    <property type="term" value="P:SCF-dependent proteasomal ubiquitin-dependent protein catabolic process"/>
    <property type="evidence" value="ECO:0007669"/>
    <property type="project" value="TreeGrafter"/>
</dbReference>
<dbReference type="AlphaFoldDB" id="A0A1V9Y768"/>
<protein>
    <recommendedName>
        <fullName evidence="1">F-box/LRR-repeat protein 15-like leucin rich repeat domain-containing protein</fullName>
    </recommendedName>
</protein>
<proteinExistence type="predicted"/>
<evidence type="ECO:0000313" key="2">
    <source>
        <dbReference type="EMBL" id="OQR81567.1"/>
    </source>
</evidence>
<evidence type="ECO:0000313" key="3">
    <source>
        <dbReference type="Proteomes" id="UP000243217"/>
    </source>
</evidence>
<dbReference type="InterPro" id="IPR006553">
    <property type="entry name" value="Leu-rich_rpt_Cys-con_subtyp"/>
</dbReference>
<dbReference type="GO" id="GO:0019005">
    <property type="term" value="C:SCF ubiquitin ligase complex"/>
    <property type="evidence" value="ECO:0007669"/>
    <property type="project" value="TreeGrafter"/>
</dbReference>
<gene>
    <name evidence="2" type="ORF">THRCLA_11612</name>
</gene>
<accession>A0A1V9Y768</accession>
<comment type="caution">
    <text evidence="2">The sequence shown here is derived from an EMBL/GenBank/DDBJ whole genome shotgun (WGS) entry which is preliminary data.</text>
</comment>
<dbReference type="STRING" id="74557.A0A1V9Y768"/>
<dbReference type="PANTHER" id="PTHR13318:SF247">
    <property type="entry name" value="GH16156P"/>
    <property type="match status" value="1"/>
</dbReference>
<reference evidence="2 3" key="1">
    <citation type="journal article" date="2014" name="Genome Biol. Evol.">
        <title>The secreted proteins of Achlya hypogyna and Thraustotheca clavata identify the ancestral oomycete secretome and reveal gene acquisitions by horizontal gene transfer.</title>
        <authorList>
            <person name="Misner I."/>
            <person name="Blouin N."/>
            <person name="Leonard G."/>
            <person name="Richards T.A."/>
            <person name="Lane C.E."/>
        </authorList>
    </citation>
    <scope>NUCLEOTIDE SEQUENCE [LARGE SCALE GENOMIC DNA]</scope>
    <source>
        <strain evidence="2 3">ATCC 34112</strain>
    </source>
</reference>
<organism evidence="2 3">
    <name type="scientific">Thraustotheca clavata</name>
    <dbReference type="NCBI Taxonomy" id="74557"/>
    <lineage>
        <taxon>Eukaryota</taxon>
        <taxon>Sar</taxon>
        <taxon>Stramenopiles</taxon>
        <taxon>Oomycota</taxon>
        <taxon>Saprolegniomycetes</taxon>
        <taxon>Saprolegniales</taxon>
        <taxon>Achlyaceae</taxon>
        <taxon>Thraustotheca</taxon>
    </lineage>
</organism>
<dbReference type="PANTHER" id="PTHR13318">
    <property type="entry name" value="PARTNER OF PAIRED, ISOFORM B-RELATED"/>
    <property type="match status" value="1"/>
</dbReference>
<dbReference type="OrthoDB" id="550575at2759"/>
<dbReference type="Pfam" id="PF25372">
    <property type="entry name" value="DUF7885"/>
    <property type="match status" value="1"/>
</dbReference>
<evidence type="ECO:0000259" key="1">
    <source>
        <dbReference type="Pfam" id="PF25372"/>
    </source>
</evidence>